<evidence type="ECO:0000259" key="1">
    <source>
        <dbReference type="PROSITE" id="PS51850"/>
    </source>
</evidence>
<dbReference type="GO" id="GO:0009097">
    <property type="term" value="P:isoleucine biosynthetic process"/>
    <property type="evidence" value="ECO:0007669"/>
    <property type="project" value="TreeGrafter"/>
</dbReference>
<dbReference type="PROSITE" id="PS51850">
    <property type="entry name" value="KARI_N"/>
    <property type="match status" value="1"/>
</dbReference>
<dbReference type="SUPFAM" id="SSF51735">
    <property type="entry name" value="NAD(P)-binding Rossmann-fold domains"/>
    <property type="match status" value="1"/>
</dbReference>
<dbReference type="GO" id="GO:0009507">
    <property type="term" value="C:chloroplast"/>
    <property type="evidence" value="ECO:0007669"/>
    <property type="project" value="TreeGrafter"/>
</dbReference>
<dbReference type="GO" id="GO:0004455">
    <property type="term" value="F:ketol-acid reductoisomerase activity"/>
    <property type="evidence" value="ECO:0007669"/>
    <property type="project" value="TreeGrafter"/>
</dbReference>
<dbReference type="GO" id="GO:0005739">
    <property type="term" value="C:mitochondrion"/>
    <property type="evidence" value="ECO:0007669"/>
    <property type="project" value="TreeGrafter"/>
</dbReference>
<name>A0A8X7PWC5_BRACI</name>
<protein>
    <recommendedName>
        <fullName evidence="1">KARI N-terminal Rossmann domain-containing protein</fullName>
    </recommendedName>
</protein>
<dbReference type="Gene3D" id="3.40.50.720">
    <property type="entry name" value="NAD(P)-binding Rossmann-like Domain"/>
    <property type="match status" value="1"/>
</dbReference>
<dbReference type="PANTHER" id="PTHR21371">
    <property type="entry name" value="KETOL-ACID REDUCTOISOMERASE, MITOCHONDRIAL"/>
    <property type="match status" value="1"/>
</dbReference>
<evidence type="ECO:0000313" key="3">
    <source>
        <dbReference type="Proteomes" id="UP000886595"/>
    </source>
</evidence>
<proteinExistence type="predicted"/>
<dbReference type="EMBL" id="JAAMPC010000015">
    <property type="protein sequence ID" value="KAG2258418.1"/>
    <property type="molecule type" value="Genomic_DNA"/>
</dbReference>
<organism evidence="2 3">
    <name type="scientific">Brassica carinata</name>
    <name type="common">Ethiopian mustard</name>
    <name type="synonym">Abyssinian cabbage</name>
    <dbReference type="NCBI Taxonomy" id="52824"/>
    <lineage>
        <taxon>Eukaryota</taxon>
        <taxon>Viridiplantae</taxon>
        <taxon>Streptophyta</taxon>
        <taxon>Embryophyta</taxon>
        <taxon>Tracheophyta</taxon>
        <taxon>Spermatophyta</taxon>
        <taxon>Magnoliopsida</taxon>
        <taxon>eudicotyledons</taxon>
        <taxon>Gunneridae</taxon>
        <taxon>Pentapetalae</taxon>
        <taxon>rosids</taxon>
        <taxon>malvids</taxon>
        <taxon>Brassicales</taxon>
        <taxon>Brassicaceae</taxon>
        <taxon>Brassiceae</taxon>
        <taxon>Brassica</taxon>
    </lineage>
</organism>
<keyword evidence="3" id="KW-1185">Reference proteome</keyword>
<gene>
    <name evidence="2" type="ORF">Bca52824_077712</name>
</gene>
<comment type="caution">
    <text evidence="2">The sequence shown here is derived from an EMBL/GenBank/DDBJ whole genome shotgun (WGS) entry which is preliminary data.</text>
</comment>
<reference evidence="2 3" key="1">
    <citation type="submission" date="2020-02" db="EMBL/GenBank/DDBJ databases">
        <authorList>
            <person name="Ma Q."/>
            <person name="Huang Y."/>
            <person name="Song X."/>
            <person name="Pei D."/>
        </authorList>
    </citation>
    <scope>NUCLEOTIDE SEQUENCE [LARGE SCALE GENOMIC DNA]</scope>
    <source>
        <strain evidence="2">Sxm20200214</strain>
        <tissue evidence="2">Leaf</tissue>
    </source>
</reference>
<dbReference type="Proteomes" id="UP000886595">
    <property type="component" value="Unassembled WGS sequence"/>
</dbReference>
<evidence type="ECO:0000313" key="2">
    <source>
        <dbReference type="EMBL" id="KAG2258418.1"/>
    </source>
</evidence>
<dbReference type="PANTHER" id="PTHR21371:SF1">
    <property type="entry name" value="KETOL-ACID REDUCTOISOMERASE, MITOCHONDRIAL"/>
    <property type="match status" value="1"/>
</dbReference>
<accession>A0A8X7PWC5</accession>
<dbReference type="InterPro" id="IPR036291">
    <property type="entry name" value="NAD(P)-bd_dom_sf"/>
</dbReference>
<dbReference type="AlphaFoldDB" id="A0A8X7PWC5"/>
<dbReference type="InterPro" id="IPR013116">
    <property type="entry name" value="KARI_N"/>
</dbReference>
<dbReference type="InterPro" id="IPR013023">
    <property type="entry name" value="KARI"/>
</dbReference>
<feature type="domain" description="KARI N-terminal Rossmann" evidence="1">
    <location>
        <begin position="93"/>
        <end position="159"/>
    </location>
</feature>
<dbReference type="Pfam" id="PF07991">
    <property type="entry name" value="KARI_N"/>
    <property type="match status" value="1"/>
</dbReference>
<sequence>MAAATSSIAPPLSCPSKALRTSKATSLAFGFVSSTSKSLRSLTATVPGNGTGSSLSARMVASSAARAPVSLDFETSVFKKEKVSLAGYDEYIVRGGRDLFKHLPDAFKGIKQIGVIGWGSQGPAQAQNLRDSLVEAKSDIVVKVLIPNLMCRLHSFVFN</sequence>
<dbReference type="GO" id="GO:0009099">
    <property type="term" value="P:L-valine biosynthetic process"/>
    <property type="evidence" value="ECO:0007669"/>
    <property type="project" value="TreeGrafter"/>
</dbReference>
<dbReference type="OrthoDB" id="1683607at2759"/>